<dbReference type="EMBL" id="KB932202">
    <property type="protein sequence ID" value="KCV72080.1"/>
    <property type="molecule type" value="Genomic_DNA"/>
</dbReference>
<dbReference type="GeneID" id="20526213"/>
<feature type="compositionally biased region" description="Low complexity" evidence="1">
    <location>
        <begin position="173"/>
        <end position="190"/>
    </location>
</feature>
<feature type="transmembrane region" description="Helical" evidence="2">
    <location>
        <begin position="127"/>
        <end position="145"/>
    </location>
</feature>
<feature type="region of interest" description="Disordered" evidence="1">
    <location>
        <begin position="171"/>
        <end position="190"/>
    </location>
</feature>
<protein>
    <submittedName>
        <fullName evidence="3">Uncharacterized protein</fullName>
    </submittedName>
</protein>
<evidence type="ECO:0000256" key="1">
    <source>
        <dbReference type="SAM" id="MobiDB-lite"/>
    </source>
</evidence>
<proteinExistence type="predicted"/>
<keyword evidence="2" id="KW-0812">Transmembrane</keyword>
<keyword evidence="2" id="KW-1133">Transmembrane helix</keyword>
<dbReference type="Proteomes" id="UP000030693">
    <property type="component" value="Unassembled WGS sequence"/>
</dbReference>
<evidence type="ECO:0000313" key="4">
    <source>
        <dbReference type="Proteomes" id="UP000030693"/>
    </source>
</evidence>
<feature type="region of interest" description="Disordered" evidence="1">
    <location>
        <begin position="68"/>
        <end position="89"/>
    </location>
</feature>
<gene>
    <name evidence="3" type="ORF">H696_01488</name>
</gene>
<evidence type="ECO:0000313" key="3">
    <source>
        <dbReference type="EMBL" id="KCV72080.1"/>
    </source>
</evidence>
<name>A0A058ZCE3_FONAL</name>
<dbReference type="AlphaFoldDB" id="A0A058ZCE3"/>
<reference evidence="3" key="1">
    <citation type="submission" date="2013-04" db="EMBL/GenBank/DDBJ databases">
        <title>The Genome Sequence of Fonticula alba ATCC 38817.</title>
        <authorList>
            <consortium name="The Broad Institute Genomics Platform"/>
            <person name="Russ C."/>
            <person name="Cuomo C."/>
            <person name="Burger G."/>
            <person name="Gray M.W."/>
            <person name="Holland P.W.H."/>
            <person name="King N."/>
            <person name="Lang F.B.F."/>
            <person name="Roger A.J."/>
            <person name="Ruiz-Trillo I."/>
            <person name="Brown M."/>
            <person name="Walker B."/>
            <person name="Young S."/>
            <person name="Zeng Q."/>
            <person name="Gargeya S."/>
            <person name="Fitzgerald M."/>
            <person name="Haas B."/>
            <person name="Abouelleil A."/>
            <person name="Allen A.W."/>
            <person name="Alvarado L."/>
            <person name="Arachchi H.M."/>
            <person name="Berlin A.M."/>
            <person name="Chapman S.B."/>
            <person name="Gainer-Dewar J."/>
            <person name="Goldberg J."/>
            <person name="Griggs A."/>
            <person name="Gujja S."/>
            <person name="Hansen M."/>
            <person name="Howarth C."/>
            <person name="Imamovic A."/>
            <person name="Ireland A."/>
            <person name="Larimer J."/>
            <person name="McCowan C."/>
            <person name="Murphy C."/>
            <person name="Pearson M."/>
            <person name="Poon T.W."/>
            <person name="Priest M."/>
            <person name="Roberts A."/>
            <person name="Saif S."/>
            <person name="Shea T."/>
            <person name="Sisk P."/>
            <person name="Sykes S."/>
            <person name="Wortman J."/>
            <person name="Nusbaum C."/>
            <person name="Birren B."/>
        </authorList>
    </citation>
    <scope>NUCLEOTIDE SEQUENCE [LARGE SCALE GENOMIC DNA]</scope>
    <source>
        <strain evidence="3">ATCC 38817</strain>
    </source>
</reference>
<keyword evidence="4" id="KW-1185">Reference proteome</keyword>
<accession>A0A058ZCE3</accession>
<evidence type="ECO:0000256" key="2">
    <source>
        <dbReference type="SAM" id="Phobius"/>
    </source>
</evidence>
<dbReference type="RefSeq" id="XP_009493658.1">
    <property type="nucleotide sequence ID" value="XM_009495383.1"/>
</dbReference>
<sequence length="190" mass="19956">MLHRSGLLTARLPLAAAGQARPRPSMLPRRVPAGGVAPLPLAAGPVFGEFGGAHAGGVLVRRHLSLSPWSGGKKPPTPTSAPTPGQLGPKPGPLGRLSWFLASGAGKLVLGSGKKVGSMAYGLASRLVKGTLIGVGLFLVANWWFNKALERKKQELYDQYVPEFIKNMPGMRVPSDGQSPVQSQPQSQDL</sequence>
<keyword evidence="2" id="KW-0472">Membrane</keyword>
<organism evidence="3">
    <name type="scientific">Fonticula alba</name>
    <name type="common">Slime mold</name>
    <dbReference type="NCBI Taxonomy" id="691883"/>
    <lineage>
        <taxon>Eukaryota</taxon>
        <taxon>Rotosphaerida</taxon>
        <taxon>Fonticulaceae</taxon>
        <taxon>Fonticula</taxon>
    </lineage>
</organism>